<dbReference type="SUPFAM" id="SSF52440">
    <property type="entry name" value="PreATP-grasp domain"/>
    <property type="match status" value="1"/>
</dbReference>
<reference evidence="15 16" key="1">
    <citation type="submission" date="2017-05" db="EMBL/GenBank/DDBJ databases">
        <authorList>
            <person name="Varghese N."/>
            <person name="Submissions S."/>
        </authorList>
    </citation>
    <scope>NUCLEOTIDE SEQUENCE [LARGE SCALE GENOMIC DNA]</scope>
    <source>
        <strain evidence="15 16">DSM 26001</strain>
    </source>
</reference>
<evidence type="ECO:0000313" key="16">
    <source>
        <dbReference type="Proteomes" id="UP001158049"/>
    </source>
</evidence>
<dbReference type="InterPro" id="IPR005479">
    <property type="entry name" value="CPAse_ATP-bd"/>
</dbReference>
<dbReference type="RefSeq" id="WP_283441829.1">
    <property type="nucleotide sequence ID" value="NZ_FXUL01000004.1"/>
</dbReference>
<gene>
    <name evidence="15" type="ORF">SAMN06295970_104270</name>
</gene>
<dbReference type="Pfam" id="PF02786">
    <property type="entry name" value="CPSase_L_D2"/>
    <property type="match status" value="1"/>
</dbReference>
<comment type="pathway">
    <text evidence="2">Lipid metabolism; malonyl-CoA biosynthesis; malonyl-CoA from acetyl-CoA: step 1/1.</text>
</comment>
<dbReference type="Proteomes" id="UP001158049">
    <property type="component" value="Unassembled WGS sequence"/>
</dbReference>
<dbReference type="InterPro" id="IPR034733">
    <property type="entry name" value="AcCoA_carboxyl_beta"/>
</dbReference>
<dbReference type="InterPro" id="IPR011764">
    <property type="entry name" value="Biotin_carboxylation_dom"/>
</dbReference>
<dbReference type="PROSITE" id="PS00867">
    <property type="entry name" value="CPSASE_2"/>
    <property type="match status" value="1"/>
</dbReference>
<dbReference type="Pfam" id="PF00289">
    <property type="entry name" value="Biotin_carb_N"/>
    <property type="match status" value="1"/>
</dbReference>
<dbReference type="PANTHER" id="PTHR48095">
    <property type="entry name" value="PYRUVATE CARBOXYLASE SUBUNIT A"/>
    <property type="match status" value="1"/>
</dbReference>
<keyword evidence="5 9" id="KW-0547">Nucleotide-binding</keyword>
<dbReference type="PROSITE" id="PS50968">
    <property type="entry name" value="BIOTINYL_LIPOYL"/>
    <property type="match status" value="1"/>
</dbReference>
<dbReference type="SUPFAM" id="SSF52096">
    <property type="entry name" value="ClpP/crotonase"/>
    <property type="match status" value="2"/>
</dbReference>
<dbReference type="PROSITE" id="PS50979">
    <property type="entry name" value="BC"/>
    <property type="match status" value="1"/>
</dbReference>
<feature type="domain" description="Biotin carboxylation" evidence="12">
    <location>
        <begin position="2"/>
        <end position="458"/>
    </location>
</feature>
<evidence type="ECO:0000256" key="7">
    <source>
        <dbReference type="ARBA" id="ARBA00023267"/>
    </source>
</evidence>
<evidence type="ECO:0000256" key="2">
    <source>
        <dbReference type="ARBA" id="ARBA00004956"/>
    </source>
</evidence>
<evidence type="ECO:0000256" key="8">
    <source>
        <dbReference type="ARBA" id="ARBA00023268"/>
    </source>
</evidence>
<evidence type="ECO:0000256" key="5">
    <source>
        <dbReference type="ARBA" id="ARBA00022741"/>
    </source>
</evidence>
<comment type="caution">
    <text evidence="15">The sequence shown here is derived from an EMBL/GenBank/DDBJ whole genome shotgun (WGS) entry which is preliminary data.</text>
</comment>
<keyword evidence="8" id="KW-0511">Multifunctional enzyme</keyword>
<evidence type="ECO:0000256" key="4">
    <source>
        <dbReference type="ARBA" id="ARBA00022598"/>
    </source>
</evidence>
<dbReference type="InterPro" id="IPR029045">
    <property type="entry name" value="ClpP/crotonase-like_dom_sf"/>
</dbReference>
<dbReference type="InterPro" id="IPR011761">
    <property type="entry name" value="ATP-grasp"/>
</dbReference>
<dbReference type="SUPFAM" id="SSF56059">
    <property type="entry name" value="Glutathione synthetase ATP-binding domain-like"/>
    <property type="match status" value="1"/>
</dbReference>
<dbReference type="InterPro" id="IPR011053">
    <property type="entry name" value="Single_hybrid_motif"/>
</dbReference>
<evidence type="ECO:0000256" key="1">
    <source>
        <dbReference type="ARBA" id="ARBA00001953"/>
    </source>
</evidence>
<dbReference type="InterPro" id="IPR005482">
    <property type="entry name" value="Biotin_COase_C"/>
</dbReference>
<evidence type="ECO:0000259" key="14">
    <source>
        <dbReference type="PROSITE" id="PS50989"/>
    </source>
</evidence>
<dbReference type="SUPFAM" id="SSF51230">
    <property type="entry name" value="Single hybrid motif"/>
    <property type="match status" value="1"/>
</dbReference>
<evidence type="ECO:0000259" key="12">
    <source>
        <dbReference type="PROSITE" id="PS50979"/>
    </source>
</evidence>
<dbReference type="InterPro" id="IPR011763">
    <property type="entry name" value="COA_CT_C"/>
</dbReference>
<dbReference type="InterPro" id="IPR005481">
    <property type="entry name" value="BC-like_N"/>
</dbReference>
<dbReference type="SMART" id="SM00878">
    <property type="entry name" value="Biotin_carb_C"/>
    <property type="match status" value="1"/>
</dbReference>
<keyword evidence="6 9" id="KW-0067">ATP-binding</keyword>
<dbReference type="EMBL" id="FXUL01000004">
    <property type="protein sequence ID" value="SMP55969.1"/>
    <property type="molecule type" value="Genomic_DNA"/>
</dbReference>
<evidence type="ECO:0000256" key="6">
    <source>
        <dbReference type="ARBA" id="ARBA00022840"/>
    </source>
</evidence>
<dbReference type="EC" id="6.4.1.2" evidence="3"/>
<dbReference type="InterPro" id="IPR016185">
    <property type="entry name" value="PreATP-grasp_dom_sf"/>
</dbReference>
<evidence type="ECO:0000256" key="3">
    <source>
        <dbReference type="ARBA" id="ARBA00013058"/>
    </source>
</evidence>
<dbReference type="PROSITE" id="PS50989">
    <property type="entry name" value="COA_CT_CTER"/>
    <property type="match status" value="1"/>
</dbReference>
<dbReference type="Gene3D" id="3.90.226.10">
    <property type="entry name" value="2-enoyl-CoA Hydratase, Chain A, domain 1"/>
    <property type="match status" value="2"/>
</dbReference>
<evidence type="ECO:0000313" key="15">
    <source>
        <dbReference type="EMBL" id="SMP55969.1"/>
    </source>
</evidence>
<dbReference type="PROSITE" id="PS50975">
    <property type="entry name" value="ATP_GRASP"/>
    <property type="match status" value="1"/>
</dbReference>
<protein>
    <recommendedName>
        <fullName evidence="3">acetyl-CoA carboxylase</fullName>
        <ecNumber evidence="3">6.4.1.2</ecNumber>
    </recommendedName>
</protein>
<feature type="domain" description="Lipoyl-binding" evidence="10">
    <location>
        <begin position="482"/>
        <end position="560"/>
    </location>
</feature>
<feature type="domain" description="ATP-grasp" evidence="11">
    <location>
        <begin position="120"/>
        <end position="323"/>
    </location>
</feature>
<name>A0ABY1Q3I2_9BURK</name>
<dbReference type="Gene3D" id="2.40.50.100">
    <property type="match status" value="1"/>
</dbReference>
<accession>A0ABY1Q3I2</accession>
<organism evidence="15 16">
    <name type="scientific">Noviherbaspirillum suwonense</name>
    <dbReference type="NCBI Taxonomy" id="1224511"/>
    <lineage>
        <taxon>Bacteria</taxon>
        <taxon>Pseudomonadati</taxon>
        <taxon>Pseudomonadota</taxon>
        <taxon>Betaproteobacteria</taxon>
        <taxon>Burkholderiales</taxon>
        <taxon>Oxalobacteraceae</taxon>
        <taxon>Noviherbaspirillum</taxon>
    </lineage>
</organism>
<dbReference type="PANTHER" id="PTHR48095:SF5">
    <property type="entry name" value="BLL7292 PROTEIN"/>
    <property type="match status" value="1"/>
</dbReference>
<dbReference type="InterPro" id="IPR011054">
    <property type="entry name" value="Rudment_hybrid_motif"/>
</dbReference>
<dbReference type="InterPro" id="IPR001882">
    <property type="entry name" value="Biotin_BS"/>
</dbReference>
<dbReference type="Pfam" id="PF01039">
    <property type="entry name" value="Carboxyl_trans"/>
    <property type="match status" value="1"/>
</dbReference>
<evidence type="ECO:0000259" key="10">
    <source>
        <dbReference type="PROSITE" id="PS50968"/>
    </source>
</evidence>
<dbReference type="SUPFAM" id="SSF51246">
    <property type="entry name" value="Rudiment single hybrid motif"/>
    <property type="match status" value="1"/>
</dbReference>
<feature type="domain" description="CoA carboxyltransferase C-terminal" evidence="14">
    <location>
        <begin position="840"/>
        <end position="1079"/>
    </location>
</feature>
<proteinExistence type="predicted"/>
<evidence type="ECO:0000256" key="9">
    <source>
        <dbReference type="PROSITE-ProRule" id="PRU00409"/>
    </source>
</evidence>
<dbReference type="PROSITE" id="PS50980">
    <property type="entry name" value="COA_CT_NTER"/>
    <property type="match status" value="1"/>
</dbReference>
<dbReference type="Gene3D" id="3.30.470.20">
    <property type="entry name" value="ATP-grasp fold, B domain"/>
    <property type="match status" value="1"/>
</dbReference>
<dbReference type="InterPro" id="IPR051602">
    <property type="entry name" value="ACC_Biotin_Carboxylase"/>
</dbReference>
<dbReference type="Pfam" id="PF02785">
    <property type="entry name" value="Biotin_carb_C"/>
    <property type="match status" value="1"/>
</dbReference>
<keyword evidence="16" id="KW-1185">Reference proteome</keyword>
<keyword evidence="7" id="KW-0092">Biotin</keyword>
<evidence type="ECO:0000259" key="11">
    <source>
        <dbReference type="PROSITE" id="PS50975"/>
    </source>
</evidence>
<feature type="domain" description="CoA carboxyltransferase N-terminal" evidence="13">
    <location>
        <begin position="579"/>
        <end position="846"/>
    </location>
</feature>
<dbReference type="Pfam" id="PF00364">
    <property type="entry name" value="Biotin_lipoyl"/>
    <property type="match status" value="1"/>
</dbReference>
<dbReference type="InterPro" id="IPR011762">
    <property type="entry name" value="COA_CT_N"/>
</dbReference>
<comment type="cofactor">
    <cofactor evidence="1">
        <name>biotin</name>
        <dbReference type="ChEBI" id="CHEBI:57586"/>
    </cofactor>
</comment>
<dbReference type="PROSITE" id="PS00188">
    <property type="entry name" value="BIOTIN"/>
    <property type="match status" value="1"/>
</dbReference>
<keyword evidence="4" id="KW-0436">Ligase</keyword>
<sequence length="1096" mass="115750">MTIKKLLIANRGEIAIRIARAAAGLGVATVAVHPDDDADALHVRQADQSHRLPGHAARAYLDIGAMLEAARQHGCDAVHPGYGFLSENADFASACIDAGLVFVGPSPQVLRLFGDKGQARALARRLDVPVIAGTDRATTLDEALGFMEGLGAGGAVMLKALAGGGGRGMRAVLRPQDLADAFQRCRSEAIAAFGDGALYVEQLMPAARHIEVQVLGDGRGGIAHAWERECTLQRRNQKIVEVAPSPSLPPRLRDSLIEAALAMAREVGYAGLGTIEFLVAADEGRDDARYAFIEANPRLQVEHTVTEQVTGIDLVQAQLQIAGGATLAELGLRQQDIPPPRGYAVQCRVNLETMAADGSPTPAGGTIAAYEPPSGPGVRVDGCGYAGYAVNPGFDSLLAKVIASAPRYEAALARAADALSEFRLEGVDSNLDFLQSLLRHPDVAAHRISTAFVEQHAAALLSPATSHRRRHAPHQAAVRAAQQVQHAPAGTMPAPSPMAGSVVSIAVEVGDEVRAGQQLAVLEAMKMEHLVLAPSSGIVRRIDVRPGQVTAAGAALCHIAPSQAAHHEAGPDAAPDLDLVRPDLKIAIERHAIGLDAQRPDAIARRRKTGQRTARENLADLVDDGSLREYGALALAAQRRRRPMDELIRMSPADGLVAGIASINGELFGDDASRCLVMAYDYTVMAGTQGMMNHKKTDRMLHLAEQWRLPVVFFTEGGGGRPGDTDALLVAGLDCTSFAAYARLAGLVPRVGIVSGRCFAGNAAFLGCSDVIIATENATIGMGGPAMIEGGGLGVYRPEEVGPVSMQSPNGVIDVVVADEAEAVRVAKQYLSYFQGSIAAWDCADQRLLRHAVPENRLRTYDIRALVATLADTDSVLELRREFGVGMITALARIEGRPVGLIANSSIHLGGAIDADGADKAARFMQLCDAFGLPIVSLCDTPGFMVGPDAEATAMVRHVSRMFVTAASLTVPLYTIVLRKGYGLGAQAMAAGSFAAPFFTIAWPSAEFGAMGIEGSVRLGYRKELEAIADPDARKQAFDGMVAAAYANGQAVNMASYLEIDDVIDPAETRGWIVRGLKAAPAVGPGERKRRFVDTW</sequence>
<dbReference type="InterPro" id="IPR000089">
    <property type="entry name" value="Biotin_lipoyl"/>
</dbReference>
<evidence type="ECO:0000259" key="13">
    <source>
        <dbReference type="PROSITE" id="PS50980"/>
    </source>
</evidence>
<dbReference type="CDD" id="cd06850">
    <property type="entry name" value="biotinyl_domain"/>
    <property type="match status" value="1"/>
</dbReference>